<name>A0AA39TKX7_9PEZI</name>
<keyword evidence="2" id="KW-1133">Transmembrane helix</keyword>
<dbReference type="EMBL" id="JAULSU010000007">
    <property type="protein sequence ID" value="KAK0611134.1"/>
    <property type="molecule type" value="Genomic_DNA"/>
</dbReference>
<evidence type="ECO:0000313" key="3">
    <source>
        <dbReference type="EMBL" id="KAK0611134.1"/>
    </source>
</evidence>
<protein>
    <submittedName>
        <fullName evidence="3">Uncharacterized protein</fullName>
    </submittedName>
</protein>
<gene>
    <name evidence="3" type="ORF">B0T14DRAFT_321238</name>
</gene>
<proteinExistence type="predicted"/>
<keyword evidence="2" id="KW-0812">Transmembrane</keyword>
<accession>A0AA39TKX7</accession>
<keyword evidence="4" id="KW-1185">Reference proteome</keyword>
<feature type="compositionally biased region" description="Basic residues" evidence="1">
    <location>
        <begin position="92"/>
        <end position="103"/>
    </location>
</feature>
<sequence length="239" mass="25334">MALLYVLHVASCRISPPRRLSNIRSCVAGVGMLVLVMLLAPGTSHHPRQAGAPLPSCVMSVTGQGSSLKAALEPLRVLGFPADEEPHITPFRGRRPITGRGHRPSNIVEPSTCYTRNARAVGSQSSPNLGRELQVTHHGRPAHCDMASQRPHHGSFCAFGRRGTERRRRGRVCGRPGTVSPICPAIPRSSHSPVSPLILANSSASPGAAGSRLAGDLLFSLASNLLEAFLFSLTSPPDS</sequence>
<dbReference type="Proteomes" id="UP001175000">
    <property type="component" value="Unassembled WGS sequence"/>
</dbReference>
<organism evidence="3 4">
    <name type="scientific">Immersiella caudata</name>
    <dbReference type="NCBI Taxonomy" id="314043"/>
    <lineage>
        <taxon>Eukaryota</taxon>
        <taxon>Fungi</taxon>
        <taxon>Dikarya</taxon>
        <taxon>Ascomycota</taxon>
        <taxon>Pezizomycotina</taxon>
        <taxon>Sordariomycetes</taxon>
        <taxon>Sordariomycetidae</taxon>
        <taxon>Sordariales</taxon>
        <taxon>Lasiosphaeriaceae</taxon>
        <taxon>Immersiella</taxon>
    </lineage>
</organism>
<comment type="caution">
    <text evidence="3">The sequence shown here is derived from an EMBL/GenBank/DDBJ whole genome shotgun (WGS) entry which is preliminary data.</text>
</comment>
<dbReference type="AlphaFoldDB" id="A0AA39TKX7"/>
<feature type="transmembrane region" description="Helical" evidence="2">
    <location>
        <begin position="22"/>
        <end position="40"/>
    </location>
</feature>
<feature type="region of interest" description="Disordered" evidence="1">
    <location>
        <begin position="87"/>
        <end position="109"/>
    </location>
</feature>
<evidence type="ECO:0000256" key="2">
    <source>
        <dbReference type="SAM" id="Phobius"/>
    </source>
</evidence>
<evidence type="ECO:0000256" key="1">
    <source>
        <dbReference type="SAM" id="MobiDB-lite"/>
    </source>
</evidence>
<reference evidence="3" key="1">
    <citation type="submission" date="2023-06" db="EMBL/GenBank/DDBJ databases">
        <title>Genome-scale phylogeny and comparative genomics of the fungal order Sordariales.</title>
        <authorList>
            <consortium name="Lawrence Berkeley National Laboratory"/>
            <person name="Hensen N."/>
            <person name="Bonometti L."/>
            <person name="Westerberg I."/>
            <person name="Brannstrom I.O."/>
            <person name="Guillou S."/>
            <person name="Cros-Aarteil S."/>
            <person name="Calhoun S."/>
            <person name="Haridas S."/>
            <person name="Kuo A."/>
            <person name="Mondo S."/>
            <person name="Pangilinan J."/>
            <person name="Riley R."/>
            <person name="Labutti K."/>
            <person name="Andreopoulos B."/>
            <person name="Lipzen A."/>
            <person name="Chen C."/>
            <person name="Yanf M."/>
            <person name="Daum C."/>
            <person name="Ng V."/>
            <person name="Clum A."/>
            <person name="Steindorff A."/>
            <person name="Ohm R."/>
            <person name="Martin F."/>
            <person name="Silar P."/>
            <person name="Natvig D."/>
            <person name="Lalanne C."/>
            <person name="Gautier V."/>
            <person name="Ament-Velasquez S.L."/>
            <person name="Kruys A."/>
            <person name="Hutchinson M.I."/>
            <person name="Powell A.J."/>
            <person name="Barry K."/>
            <person name="Miller A.N."/>
            <person name="Grigoriev I.V."/>
            <person name="Debuchy R."/>
            <person name="Gladieux P."/>
            <person name="Thoren M.H."/>
            <person name="Johannesson H."/>
        </authorList>
    </citation>
    <scope>NUCLEOTIDE SEQUENCE</scope>
    <source>
        <strain evidence="3">CBS 606.72</strain>
    </source>
</reference>
<evidence type="ECO:0000313" key="4">
    <source>
        <dbReference type="Proteomes" id="UP001175000"/>
    </source>
</evidence>
<keyword evidence="2" id="KW-0472">Membrane</keyword>